<dbReference type="OrthoDB" id="2429131at2759"/>
<dbReference type="AlphaFoldDB" id="A0A9P6QL88"/>
<sequence length="131" mass="15008">IDSGRRCETGLFATLFDVLERPWNTSKLVKLSLAISGCELPVESEEQQPYYDRSTPISLSKAETDHFARLEELYRRVGLLVELEYLNLEMVILDAEGRINTALMNKRRNFPAMLTFGDPKTGRPGYLRLLQ</sequence>
<protein>
    <submittedName>
        <fullName evidence="1">Uncharacterized protein</fullName>
    </submittedName>
</protein>
<keyword evidence="2" id="KW-1185">Reference proteome</keyword>
<accession>A0A9P6QL88</accession>
<dbReference type="EMBL" id="JAAAIN010006133">
    <property type="protein sequence ID" value="KAG0271739.1"/>
    <property type="molecule type" value="Genomic_DNA"/>
</dbReference>
<feature type="non-terminal residue" evidence="1">
    <location>
        <position position="131"/>
    </location>
</feature>
<name>A0A9P6QL88_9FUNG</name>
<gene>
    <name evidence="1" type="ORF">BGZ97_011171</name>
</gene>
<feature type="non-terminal residue" evidence="1">
    <location>
        <position position="1"/>
    </location>
</feature>
<proteinExistence type="predicted"/>
<reference evidence="1" key="1">
    <citation type="journal article" date="2020" name="Fungal Divers.">
        <title>Resolving the Mortierellaceae phylogeny through synthesis of multi-gene phylogenetics and phylogenomics.</title>
        <authorList>
            <person name="Vandepol N."/>
            <person name="Liber J."/>
            <person name="Desiro A."/>
            <person name="Na H."/>
            <person name="Kennedy M."/>
            <person name="Barry K."/>
            <person name="Grigoriev I.V."/>
            <person name="Miller A.N."/>
            <person name="O'Donnell K."/>
            <person name="Stajich J.E."/>
            <person name="Bonito G."/>
        </authorList>
    </citation>
    <scope>NUCLEOTIDE SEQUENCE</scope>
    <source>
        <strain evidence="1">NVP60</strain>
    </source>
</reference>
<comment type="caution">
    <text evidence="1">The sequence shown here is derived from an EMBL/GenBank/DDBJ whole genome shotgun (WGS) entry which is preliminary data.</text>
</comment>
<dbReference type="Proteomes" id="UP000823405">
    <property type="component" value="Unassembled WGS sequence"/>
</dbReference>
<evidence type="ECO:0000313" key="1">
    <source>
        <dbReference type="EMBL" id="KAG0271739.1"/>
    </source>
</evidence>
<organism evidence="1 2">
    <name type="scientific">Linnemannia gamsii</name>
    <dbReference type="NCBI Taxonomy" id="64522"/>
    <lineage>
        <taxon>Eukaryota</taxon>
        <taxon>Fungi</taxon>
        <taxon>Fungi incertae sedis</taxon>
        <taxon>Mucoromycota</taxon>
        <taxon>Mortierellomycotina</taxon>
        <taxon>Mortierellomycetes</taxon>
        <taxon>Mortierellales</taxon>
        <taxon>Mortierellaceae</taxon>
        <taxon>Linnemannia</taxon>
    </lineage>
</organism>
<evidence type="ECO:0000313" key="2">
    <source>
        <dbReference type="Proteomes" id="UP000823405"/>
    </source>
</evidence>